<evidence type="ECO:0000313" key="11">
    <source>
        <dbReference type="EMBL" id="GHH97846.1"/>
    </source>
</evidence>
<dbReference type="InterPro" id="IPR009057">
    <property type="entry name" value="Homeodomain-like_sf"/>
</dbReference>
<evidence type="ECO:0000259" key="9">
    <source>
        <dbReference type="PROSITE" id="PS01124"/>
    </source>
</evidence>
<dbReference type="Pfam" id="PF12833">
    <property type="entry name" value="HTH_18"/>
    <property type="match status" value="1"/>
</dbReference>
<keyword evidence="2" id="KW-0963">Cytoplasm</keyword>
<dbReference type="Proteomes" id="UP000637074">
    <property type="component" value="Unassembled WGS sequence"/>
</dbReference>
<dbReference type="PROSITE" id="PS50110">
    <property type="entry name" value="RESPONSE_REGULATORY"/>
    <property type="match status" value="1"/>
</dbReference>
<dbReference type="SMART" id="SM00448">
    <property type="entry name" value="REC"/>
    <property type="match status" value="1"/>
</dbReference>
<dbReference type="Pfam" id="PF00072">
    <property type="entry name" value="Response_reg"/>
    <property type="match status" value="1"/>
</dbReference>
<feature type="domain" description="HTH araC/xylS-type" evidence="9">
    <location>
        <begin position="425"/>
        <end position="523"/>
    </location>
</feature>
<evidence type="ECO:0000256" key="2">
    <source>
        <dbReference type="ARBA" id="ARBA00022490"/>
    </source>
</evidence>
<reference evidence="11 12" key="1">
    <citation type="journal article" date="2022" name="Int. J. Syst. Evol. Microbiol.">
        <title>Neobacillus kokaensis sp. nov., isolated from soil.</title>
        <authorList>
            <person name="Yuki K."/>
            <person name="Matsubara H."/>
            <person name="Yamaguchi S."/>
        </authorList>
    </citation>
    <scope>NUCLEOTIDE SEQUENCE [LARGE SCALE GENOMIC DNA]</scope>
    <source>
        <strain evidence="11 12">LOB 377</strain>
    </source>
</reference>
<dbReference type="Gene3D" id="3.40.50.2300">
    <property type="match status" value="1"/>
</dbReference>
<accession>A0ABQ3N158</accession>
<dbReference type="EMBL" id="BNDS01000004">
    <property type="protein sequence ID" value="GHH97846.1"/>
    <property type="molecule type" value="Genomic_DNA"/>
</dbReference>
<dbReference type="PROSITE" id="PS01124">
    <property type="entry name" value="HTH_ARAC_FAMILY_2"/>
    <property type="match status" value="1"/>
</dbReference>
<evidence type="ECO:0000256" key="6">
    <source>
        <dbReference type="ARBA" id="ARBA00023125"/>
    </source>
</evidence>
<keyword evidence="5" id="KW-0805">Transcription regulation</keyword>
<dbReference type="InterPro" id="IPR041522">
    <property type="entry name" value="CdaR_GGDEF"/>
</dbReference>
<dbReference type="InterPro" id="IPR018062">
    <property type="entry name" value="HTH_AraC-typ_CS"/>
</dbReference>
<organism evidence="11 12">
    <name type="scientific">Neobacillus kokaensis</name>
    <dbReference type="NCBI Taxonomy" id="2759023"/>
    <lineage>
        <taxon>Bacteria</taxon>
        <taxon>Bacillati</taxon>
        <taxon>Bacillota</taxon>
        <taxon>Bacilli</taxon>
        <taxon>Bacillales</taxon>
        <taxon>Bacillaceae</taxon>
        <taxon>Neobacillus</taxon>
    </lineage>
</organism>
<proteinExistence type="predicted"/>
<evidence type="ECO:0000256" key="8">
    <source>
        <dbReference type="PROSITE-ProRule" id="PRU00169"/>
    </source>
</evidence>
<dbReference type="Pfam" id="PF17853">
    <property type="entry name" value="GGDEF_2"/>
    <property type="match status" value="1"/>
</dbReference>
<dbReference type="PANTHER" id="PTHR42713">
    <property type="entry name" value="HISTIDINE KINASE-RELATED"/>
    <property type="match status" value="1"/>
</dbReference>
<evidence type="ECO:0000256" key="7">
    <source>
        <dbReference type="ARBA" id="ARBA00023163"/>
    </source>
</evidence>
<sequence length="523" mass="60976">MYKIIIVDDEKNIRDRLAQFFPWTEVGFKVAGTAENGTEALELIKQERPHAVLTDVLMPEMTGLELAKEAGKAFPDIKMVILSAYDDFKYAQDAIQYGVKGYLLKPLMKNDFYDCFTKLAEQIREDEEVKKASQQSEKWNAEEVMLLDLIKGNNVNSYTNRWTSDSFRIAIISFERLFKEASTFSMRQRITEYAADFWNRYQTPILFYGNSLILLISEPKFLTKKALMPDIKLFIDSLGENLGSLFKDIQSFAVGVGNPAPFKEICRSYNEAVYAYSYKYFNDYETVIFYEDLPISDDKGNQKPLQSFMLDHVKNMEQQLMESMKTGEIAIVTNLVNGFFDELKRSGRLQIADIRSSCSELMIILMFTMKEKGFSLSSIDHQQVLGRIYEIDSLKELKRWLTQMLEAISFDLLNKDERDLNRYVQMAKEYVKENYQERITLEDISQRLFLHQAYFSAIFKKETGQNFIDYINKVRVEKAAQLLRKTDYKIKVISDMVGFQSHSYFNKVFKNETGVTPVVFRRQ</sequence>
<dbReference type="SMART" id="SM00342">
    <property type="entry name" value="HTH_ARAC"/>
    <property type="match status" value="1"/>
</dbReference>
<dbReference type="InterPro" id="IPR011006">
    <property type="entry name" value="CheY-like_superfamily"/>
</dbReference>
<dbReference type="PROSITE" id="PS00041">
    <property type="entry name" value="HTH_ARAC_FAMILY_1"/>
    <property type="match status" value="1"/>
</dbReference>
<dbReference type="InterPro" id="IPR001789">
    <property type="entry name" value="Sig_transdc_resp-reg_receiver"/>
</dbReference>
<feature type="domain" description="Response regulatory" evidence="10">
    <location>
        <begin position="3"/>
        <end position="120"/>
    </location>
</feature>
<keyword evidence="6" id="KW-0238">DNA-binding</keyword>
<protein>
    <submittedName>
        <fullName evidence="11">AraC family transcriptional regulator</fullName>
    </submittedName>
</protein>
<comment type="subcellular location">
    <subcellularLocation>
        <location evidence="1">Cytoplasm</location>
    </subcellularLocation>
</comment>
<keyword evidence="3 8" id="KW-0597">Phosphoprotein</keyword>
<dbReference type="CDD" id="cd17536">
    <property type="entry name" value="REC_YesN-like"/>
    <property type="match status" value="1"/>
</dbReference>
<dbReference type="Gene3D" id="1.10.10.60">
    <property type="entry name" value="Homeodomain-like"/>
    <property type="match status" value="2"/>
</dbReference>
<dbReference type="InterPro" id="IPR018060">
    <property type="entry name" value="HTH_AraC"/>
</dbReference>
<evidence type="ECO:0000256" key="3">
    <source>
        <dbReference type="ARBA" id="ARBA00022553"/>
    </source>
</evidence>
<dbReference type="SUPFAM" id="SSF52172">
    <property type="entry name" value="CheY-like"/>
    <property type="match status" value="1"/>
</dbReference>
<evidence type="ECO:0000256" key="1">
    <source>
        <dbReference type="ARBA" id="ARBA00004496"/>
    </source>
</evidence>
<evidence type="ECO:0000313" key="12">
    <source>
        <dbReference type="Proteomes" id="UP000637074"/>
    </source>
</evidence>
<keyword evidence="7" id="KW-0804">Transcription</keyword>
<comment type="caution">
    <text evidence="11">The sequence shown here is derived from an EMBL/GenBank/DDBJ whole genome shotgun (WGS) entry which is preliminary data.</text>
</comment>
<dbReference type="PANTHER" id="PTHR42713:SF3">
    <property type="entry name" value="TRANSCRIPTIONAL REGULATORY PROTEIN HPTR"/>
    <property type="match status" value="1"/>
</dbReference>
<keyword evidence="4" id="KW-0902">Two-component regulatory system</keyword>
<evidence type="ECO:0000259" key="10">
    <source>
        <dbReference type="PROSITE" id="PS50110"/>
    </source>
</evidence>
<gene>
    <name evidence="11" type="ORF">AM1BK_13890</name>
</gene>
<evidence type="ECO:0000256" key="5">
    <source>
        <dbReference type="ARBA" id="ARBA00023015"/>
    </source>
</evidence>
<keyword evidence="12" id="KW-1185">Reference proteome</keyword>
<feature type="modified residue" description="4-aspartylphosphate" evidence="8">
    <location>
        <position position="55"/>
    </location>
</feature>
<dbReference type="InterPro" id="IPR051552">
    <property type="entry name" value="HptR"/>
</dbReference>
<dbReference type="RefSeq" id="WP_191271114.1">
    <property type="nucleotide sequence ID" value="NZ_BNDS01000004.1"/>
</dbReference>
<evidence type="ECO:0000256" key="4">
    <source>
        <dbReference type="ARBA" id="ARBA00023012"/>
    </source>
</evidence>
<name>A0ABQ3N158_9BACI</name>
<dbReference type="SUPFAM" id="SSF46689">
    <property type="entry name" value="Homeodomain-like"/>
    <property type="match status" value="2"/>
</dbReference>